<dbReference type="Gene3D" id="3.40.50.720">
    <property type="entry name" value="NAD(P)-binding Rossmann-like Domain"/>
    <property type="match status" value="1"/>
</dbReference>
<dbReference type="InterPro" id="IPR020904">
    <property type="entry name" value="Sc_DH/Rdtase_CS"/>
</dbReference>
<name>A0A654LXN9_9ARCH</name>
<keyword evidence="5" id="KW-1185">Reference proteome</keyword>
<reference evidence="5" key="1">
    <citation type="submission" date="2015-10" db="EMBL/GenBank/DDBJ databases">
        <title>Niche specialization of a soil ammonia-oxidizing archaeon, Candidatus Nitrosocosmicus oleophilus.</title>
        <authorList>
            <person name="Jung M.-Y."/>
            <person name="Rhee S.-K."/>
        </authorList>
    </citation>
    <scope>NUCLEOTIDE SEQUENCE [LARGE SCALE GENOMIC DNA]</scope>
    <source>
        <strain evidence="5">MY3</strain>
    </source>
</reference>
<dbReference type="PRINTS" id="PR00081">
    <property type="entry name" value="GDHRDH"/>
</dbReference>
<proteinExistence type="inferred from homology"/>
<accession>A0A654LXN9</accession>
<organism evidence="4 5">
    <name type="scientific">Candidatus Nitrosocosmicus oleophilus</name>
    <dbReference type="NCBI Taxonomy" id="1353260"/>
    <lineage>
        <taxon>Archaea</taxon>
        <taxon>Nitrososphaerota</taxon>
        <taxon>Nitrososphaeria</taxon>
        <taxon>Nitrososphaerales</taxon>
        <taxon>Nitrososphaeraceae</taxon>
        <taxon>Candidatus Nitrosocosmicus</taxon>
    </lineage>
</organism>
<dbReference type="EMBL" id="CP012850">
    <property type="protein sequence ID" value="ALI35059.1"/>
    <property type="molecule type" value="Genomic_DNA"/>
</dbReference>
<dbReference type="OrthoDB" id="10157at2157"/>
<sequence>MTSNQKVAVVTGSSSGIGHEIALILARNGFLTYATMRDLQKNSKLKSIKDEENLPLEFIQLDVTDENSVKTAVQKIYDDVGRIDMLINNAGYGLTGAFEDLSIDEIKTQFETNFYGLIRTTQAILPIMRKQKSGTIVNMSSGAGRFGFPMGSAYVSTKFAVEGLSESLSYEVEPFGIRVILIEPGMIKTNFSNASIMAKKSIDPNSSYAPLMKNMQTGFNKLLENASSPQLVAQITLDAMTSDKPNLRYLAGKDVEQWVEAKKKMSDEEFHDMIKQI</sequence>
<protein>
    <submittedName>
        <fullName evidence="4">Cyclopentanol dehydrogenase</fullName>
        <ecNumber evidence="4">1.1.1.163</ecNumber>
    </submittedName>
</protein>
<dbReference type="PANTHER" id="PTHR43976:SF16">
    <property type="entry name" value="SHORT-CHAIN DEHYDROGENASE_REDUCTASE FAMILY PROTEIN"/>
    <property type="match status" value="1"/>
</dbReference>
<dbReference type="SUPFAM" id="SSF51735">
    <property type="entry name" value="NAD(P)-binding Rossmann-fold domains"/>
    <property type="match status" value="1"/>
</dbReference>
<dbReference type="EC" id="1.1.1.163" evidence="4"/>
<dbReference type="GeneID" id="60420984"/>
<keyword evidence="2 4" id="KW-0560">Oxidoreductase</keyword>
<dbReference type="PROSITE" id="PS00061">
    <property type="entry name" value="ADH_SHORT"/>
    <property type="match status" value="1"/>
</dbReference>
<evidence type="ECO:0000256" key="2">
    <source>
        <dbReference type="ARBA" id="ARBA00023002"/>
    </source>
</evidence>
<dbReference type="KEGG" id="taa:NMY3_00850"/>
<dbReference type="Pfam" id="PF00106">
    <property type="entry name" value="adh_short"/>
    <property type="match status" value="1"/>
</dbReference>
<evidence type="ECO:0000256" key="1">
    <source>
        <dbReference type="ARBA" id="ARBA00006484"/>
    </source>
</evidence>
<dbReference type="PANTHER" id="PTHR43976">
    <property type="entry name" value="SHORT CHAIN DEHYDROGENASE"/>
    <property type="match status" value="1"/>
</dbReference>
<dbReference type="GO" id="GO:0055041">
    <property type="term" value="F:cyclopentanol dehydrogenase activity"/>
    <property type="evidence" value="ECO:0007669"/>
    <property type="project" value="UniProtKB-EC"/>
</dbReference>
<evidence type="ECO:0000256" key="3">
    <source>
        <dbReference type="RuleBase" id="RU000363"/>
    </source>
</evidence>
<evidence type="ECO:0000313" key="4">
    <source>
        <dbReference type="EMBL" id="ALI35059.1"/>
    </source>
</evidence>
<gene>
    <name evidence="4" type="primary">cpnA_2</name>
    <name evidence="4" type="ORF">NMY3_00850</name>
</gene>
<evidence type="ECO:0000313" key="5">
    <source>
        <dbReference type="Proteomes" id="UP000058925"/>
    </source>
</evidence>
<dbReference type="Proteomes" id="UP000058925">
    <property type="component" value="Chromosome"/>
</dbReference>
<dbReference type="InterPro" id="IPR051911">
    <property type="entry name" value="SDR_oxidoreductase"/>
</dbReference>
<comment type="similarity">
    <text evidence="1 3">Belongs to the short-chain dehydrogenases/reductases (SDR) family.</text>
</comment>
<dbReference type="InterPro" id="IPR036291">
    <property type="entry name" value="NAD(P)-bd_dom_sf"/>
</dbReference>
<dbReference type="AlphaFoldDB" id="A0A654LXN9"/>
<dbReference type="InterPro" id="IPR002347">
    <property type="entry name" value="SDR_fam"/>
</dbReference>
<dbReference type="RefSeq" id="WP_196817606.1">
    <property type="nucleotide sequence ID" value="NZ_CP012850.1"/>
</dbReference>
<dbReference type="CDD" id="cd05374">
    <property type="entry name" value="17beta-HSD-like_SDR_c"/>
    <property type="match status" value="1"/>
</dbReference>
<dbReference type="PRINTS" id="PR00080">
    <property type="entry name" value="SDRFAMILY"/>
</dbReference>